<proteinExistence type="predicted"/>
<organism evidence="1 2">
    <name type="scientific">Caerostris extrusa</name>
    <name type="common">Bark spider</name>
    <name type="synonym">Caerostris bankana</name>
    <dbReference type="NCBI Taxonomy" id="172846"/>
    <lineage>
        <taxon>Eukaryota</taxon>
        <taxon>Metazoa</taxon>
        <taxon>Ecdysozoa</taxon>
        <taxon>Arthropoda</taxon>
        <taxon>Chelicerata</taxon>
        <taxon>Arachnida</taxon>
        <taxon>Araneae</taxon>
        <taxon>Araneomorphae</taxon>
        <taxon>Entelegynae</taxon>
        <taxon>Araneoidea</taxon>
        <taxon>Araneidae</taxon>
        <taxon>Caerostris</taxon>
    </lineage>
</organism>
<comment type="caution">
    <text evidence="1">The sequence shown here is derived from an EMBL/GenBank/DDBJ whole genome shotgun (WGS) entry which is preliminary data.</text>
</comment>
<reference evidence="1 2" key="1">
    <citation type="submission" date="2021-06" db="EMBL/GenBank/DDBJ databases">
        <title>Caerostris extrusa draft genome.</title>
        <authorList>
            <person name="Kono N."/>
            <person name="Arakawa K."/>
        </authorList>
    </citation>
    <scope>NUCLEOTIDE SEQUENCE [LARGE SCALE GENOMIC DNA]</scope>
</reference>
<keyword evidence="2" id="KW-1185">Reference proteome</keyword>
<dbReference type="EMBL" id="BPLR01001289">
    <property type="protein sequence ID" value="GIZ01360.1"/>
    <property type="molecule type" value="Genomic_DNA"/>
</dbReference>
<sequence length="87" mass="10207">MPSKHAFLFCIFRSLWRRQDRENLIYFARLITWRRETIFQLCARDMPSLPASKSNQENSLLQTPAHSETPDLRTLCLVVSNESRPGI</sequence>
<dbReference type="Proteomes" id="UP001054945">
    <property type="component" value="Unassembled WGS sequence"/>
</dbReference>
<evidence type="ECO:0000313" key="2">
    <source>
        <dbReference type="Proteomes" id="UP001054945"/>
    </source>
</evidence>
<name>A0AAV4Y578_CAEEX</name>
<evidence type="ECO:0008006" key="3">
    <source>
        <dbReference type="Google" id="ProtNLM"/>
    </source>
</evidence>
<dbReference type="AlphaFoldDB" id="A0AAV4Y578"/>
<evidence type="ECO:0000313" key="1">
    <source>
        <dbReference type="EMBL" id="GIZ01360.1"/>
    </source>
</evidence>
<accession>A0AAV4Y578</accession>
<protein>
    <recommendedName>
        <fullName evidence="3">Ycf15</fullName>
    </recommendedName>
</protein>
<gene>
    <name evidence="1" type="ORF">CEXT_600281</name>
</gene>